<dbReference type="InterPro" id="IPR023696">
    <property type="entry name" value="Ureohydrolase_dom_sf"/>
</dbReference>
<dbReference type="NCBIfam" id="TIGR01230">
    <property type="entry name" value="agmatinase"/>
    <property type="match status" value="1"/>
</dbReference>
<dbReference type="CDD" id="cd09990">
    <property type="entry name" value="Agmatinase-like"/>
    <property type="match status" value="1"/>
</dbReference>
<dbReference type="PIRSF" id="PIRSF036979">
    <property type="entry name" value="Arginase"/>
    <property type="match status" value="1"/>
</dbReference>
<dbReference type="PANTHER" id="PTHR11358:SF26">
    <property type="entry name" value="GUANIDINO ACID HYDROLASE, MITOCHONDRIAL"/>
    <property type="match status" value="1"/>
</dbReference>
<evidence type="ECO:0000256" key="1">
    <source>
        <dbReference type="ARBA" id="ARBA00009227"/>
    </source>
</evidence>
<accession>A0A094PRN6</accession>
<dbReference type="AlphaFoldDB" id="A0A094PRN6"/>
<comment type="caution">
    <text evidence="4">The sequence shown here is derived from an EMBL/GenBank/DDBJ whole genome shotgun (WGS) entry which is preliminary data.</text>
</comment>
<gene>
    <name evidence="4" type="ORF">GM51_17330</name>
</gene>
<organism evidence="4">
    <name type="scientific">freshwater metagenome</name>
    <dbReference type="NCBI Taxonomy" id="449393"/>
    <lineage>
        <taxon>unclassified sequences</taxon>
        <taxon>metagenomes</taxon>
        <taxon>ecological metagenomes</taxon>
    </lineage>
</organism>
<evidence type="ECO:0000313" key="4">
    <source>
        <dbReference type="EMBL" id="KGA14400.1"/>
    </source>
</evidence>
<sequence length="356" mass="38402">MVTNMSPNTPPFAASLAALGWNGTPEQRDPLDRPSYVGPVSFAQLPWVEDVAEIRRLNADIAIIGAPFDDAVTHRPGTRFGPRAIREAQYQTGTLHSLQVGVEPFTALTAVDAGDAVVYPGRLEHGHGAIYRKVREVAETGAIPIVLGGDHSITWPNATAIAEMRWPQRIGIVHFDAHADASIDGYGSLNSHGSPMRRLIESGAVLGKNFVQVGLRGYFPDTETLAWMRDHGMRSHFMTEIEERGSEAVIATAIAEALDGPDAIWISLDIDVVDPGLAPGTGTPEPGGMLSRELLRGLRQIAAQVPIAGMDIVEVSPPYDWAESTAMIANRAALEVISALAKRKESGETIRWEPSR</sequence>
<dbReference type="GO" id="GO:0033389">
    <property type="term" value="P:putrescine biosynthetic process from arginine, via agmatine"/>
    <property type="evidence" value="ECO:0007669"/>
    <property type="project" value="TreeGrafter"/>
</dbReference>
<dbReference type="SUPFAM" id="SSF52768">
    <property type="entry name" value="Arginase/deacetylase"/>
    <property type="match status" value="1"/>
</dbReference>
<evidence type="ECO:0000256" key="2">
    <source>
        <dbReference type="ARBA" id="ARBA00022723"/>
    </source>
</evidence>
<proteinExistence type="inferred from homology"/>
<dbReference type="Gene3D" id="3.40.800.10">
    <property type="entry name" value="Ureohydrolase domain"/>
    <property type="match status" value="1"/>
</dbReference>
<keyword evidence="3" id="KW-0378">Hydrolase</keyword>
<name>A0A094PRN6_9ZZZZ</name>
<dbReference type="PANTHER" id="PTHR11358">
    <property type="entry name" value="ARGINASE/AGMATINASE"/>
    <property type="match status" value="1"/>
</dbReference>
<dbReference type="Pfam" id="PF00491">
    <property type="entry name" value="Arginase"/>
    <property type="match status" value="1"/>
</dbReference>
<dbReference type="InterPro" id="IPR005925">
    <property type="entry name" value="Agmatinase-rel"/>
</dbReference>
<comment type="similarity">
    <text evidence="1">Belongs to the arginase family. Agmatinase subfamily.</text>
</comment>
<evidence type="ECO:0008006" key="5">
    <source>
        <dbReference type="Google" id="ProtNLM"/>
    </source>
</evidence>
<reference evidence="4" key="1">
    <citation type="submission" date="2014-06" db="EMBL/GenBank/DDBJ databases">
        <title>Key roles for freshwater Actinobacteria revealed by deep metagenomic sequencing.</title>
        <authorList>
            <person name="Ghai R."/>
            <person name="Mizuno C.M."/>
            <person name="Picazo A."/>
            <person name="Camacho A."/>
            <person name="Rodriguez-Valera F."/>
        </authorList>
    </citation>
    <scope>NUCLEOTIDE SEQUENCE</scope>
</reference>
<evidence type="ECO:0000256" key="3">
    <source>
        <dbReference type="ARBA" id="ARBA00022801"/>
    </source>
</evidence>
<dbReference type="EMBL" id="JNSL01000149">
    <property type="protein sequence ID" value="KGA14400.1"/>
    <property type="molecule type" value="Genomic_DNA"/>
</dbReference>
<dbReference type="GO" id="GO:0046872">
    <property type="term" value="F:metal ion binding"/>
    <property type="evidence" value="ECO:0007669"/>
    <property type="project" value="UniProtKB-KW"/>
</dbReference>
<dbReference type="PROSITE" id="PS51409">
    <property type="entry name" value="ARGINASE_2"/>
    <property type="match status" value="1"/>
</dbReference>
<dbReference type="PRINTS" id="PR00116">
    <property type="entry name" value="ARGINASE"/>
</dbReference>
<keyword evidence="2" id="KW-0479">Metal-binding</keyword>
<dbReference type="PROSITE" id="PS01053">
    <property type="entry name" value="ARGINASE_1"/>
    <property type="match status" value="1"/>
</dbReference>
<dbReference type="InterPro" id="IPR006035">
    <property type="entry name" value="Ureohydrolase"/>
</dbReference>
<dbReference type="InterPro" id="IPR020855">
    <property type="entry name" value="Ureohydrolase_Mn_BS"/>
</dbReference>
<protein>
    <recommendedName>
        <fullName evidence="5">Agmatinase</fullName>
    </recommendedName>
</protein>
<dbReference type="GO" id="GO:0008783">
    <property type="term" value="F:agmatinase activity"/>
    <property type="evidence" value="ECO:0007669"/>
    <property type="project" value="TreeGrafter"/>
</dbReference>